<evidence type="ECO:0000256" key="15">
    <source>
        <dbReference type="PIRNR" id="PIRNR004638"/>
    </source>
</evidence>
<evidence type="ECO:0000256" key="7">
    <source>
        <dbReference type="ARBA" id="ARBA00022692"/>
    </source>
</evidence>
<evidence type="ECO:0000256" key="2">
    <source>
        <dbReference type="ARBA" id="ARBA00005073"/>
    </source>
</evidence>
<keyword evidence="12 14" id="KW-0472">Membrane</keyword>
<evidence type="ECO:0000256" key="3">
    <source>
        <dbReference type="ARBA" id="ARBA00006501"/>
    </source>
</evidence>
<dbReference type="InterPro" id="IPR005265">
    <property type="entry name" value="HemJ-like"/>
</dbReference>
<comment type="subunit">
    <text evidence="14">Homodimer.</text>
</comment>
<accession>A0ABR4WBM3</accession>
<comment type="similarity">
    <text evidence="3 14 15">Belongs to the HemJ family.</text>
</comment>
<feature type="binding site" description="axial binding residue" evidence="14">
    <location>
        <position position="92"/>
    </location>
    <ligand>
        <name>heme</name>
        <dbReference type="ChEBI" id="CHEBI:30413"/>
    </ligand>
    <ligandPart>
        <name>Fe</name>
        <dbReference type="ChEBI" id="CHEBI:18248"/>
    </ligandPart>
</feature>
<evidence type="ECO:0000256" key="8">
    <source>
        <dbReference type="ARBA" id="ARBA00022723"/>
    </source>
</evidence>
<dbReference type="NCBIfam" id="TIGR00701">
    <property type="entry name" value="protoporphyrinogen oxidase HemJ"/>
    <property type="match status" value="1"/>
</dbReference>
<keyword evidence="6 14" id="KW-0349">Heme</keyword>
<feature type="transmembrane region" description="Helical" evidence="14">
    <location>
        <begin position="14"/>
        <end position="35"/>
    </location>
</feature>
<dbReference type="Proteomes" id="UP000029443">
    <property type="component" value="Unassembled WGS sequence"/>
</dbReference>
<keyword evidence="8 14" id="KW-0479">Metal-binding</keyword>
<evidence type="ECO:0000256" key="9">
    <source>
        <dbReference type="ARBA" id="ARBA00022989"/>
    </source>
</evidence>
<protein>
    <recommendedName>
        <fullName evidence="4 14">Protoporphyrinogen IX oxidase</fullName>
        <shortName evidence="14">PPO</shortName>
        <ecNumber evidence="14 15">1.3.99.-</ecNumber>
    </recommendedName>
</protein>
<evidence type="ECO:0000256" key="4">
    <source>
        <dbReference type="ARBA" id="ARBA00017504"/>
    </source>
</evidence>
<organism evidence="16 17">
    <name type="scientific">Alcanivorax jadensis T9</name>
    <dbReference type="NCBI Taxonomy" id="1177181"/>
    <lineage>
        <taxon>Bacteria</taxon>
        <taxon>Pseudomonadati</taxon>
        <taxon>Pseudomonadota</taxon>
        <taxon>Gammaproteobacteria</taxon>
        <taxon>Oceanospirillales</taxon>
        <taxon>Alcanivoracaceae</taxon>
        <taxon>Alcanivorax</taxon>
    </lineage>
</organism>
<dbReference type="PANTHER" id="PTHR40255">
    <property type="entry name" value="UPF0093 MEMBRANE PROTEIN SLR1790"/>
    <property type="match status" value="1"/>
</dbReference>
<comment type="cofactor">
    <cofactor evidence="14 15">
        <name>heme b</name>
        <dbReference type="ChEBI" id="CHEBI:60344"/>
    </cofactor>
    <text evidence="14 15">Binds 1 heme b (iron(II)-protoporphyrin IX) group per subunit.</text>
</comment>
<dbReference type="EMBL" id="ARXU01000008">
    <property type="protein sequence ID" value="KGD60804.1"/>
    <property type="molecule type" value="Genomic_DNA"/>
</dbReference>
<feature type="binding site" description="axial binding residue" evidence="14">
    <location>
        <position position="16"/>
    </location>
    <ligand>
        <name>heme</name>
        <dbReference type="ChEBI" id="CHEBI:30413"/>
    </ligand>
    <ligandPart>
        <name>Fe</name>
        <dbReference type="ChEBI" id="CHEBI:18248"/>
    </ligandPart>
</feature>
<reference evidence="16 17" key="1">
    <citation type="submission" date="2012-09" db="EMBL/GenBank/DDBJ databases">
        <title>Genome Sequence of alkane-degrading Bacterium Alcanivorax jadensis T9.</title>
        <authorList>
            <person name="Lai Q."/>
            <person name="Shao Z."/>
        </authorList>
    </citation>
    <scope>NUCLEOTIDE SEQUENCE [LARGE SCALE GENOMIC DNA]</scope>
    <source>
        <strain evidence="16 17">T9</strain>
    </source>
</reference>
<evidence type="ECO:0000313" key="16">
    <source>
        <dbReference type="EMBL" id="KGD60804.1"/>
    </source>
</evidence>
<keyword evidence="17" id="KW-1185">Reference proteome</keyword>
<evidence type="ECO:0000256" key="6">
    <source>
        <dbReference type="ARBA" id="ARBA00022617"/>
    </source>
</evidence>
<proteinExistence type="inferred from homology"/>
<dbReference type="Pfam" id="PF03653">
    <property type="entry name" value="UPF0093"/>
    <property type="match status" value="1"/>
</dbReference>
<keyword evidence="11 14" id="KW-0408">Iron</keyword>
<comment type="function">
    <text evidence="14 15">Catalyzes the oxidation of protoporphyrinogen IX to protoporphyrin IX.</text>
</comment>
<gene>
    <name evidence="16" type="ORF">T9A_02281</name>
</gene>
<dbReference type="PIRSF" id="PIRSF004638">
    <property type="entry name" value="UCP004638"/>
    <property type="match status" value="1"/>
</dbReference>
<evidence type="ECO:0000256" key="5">
    <source>
        <dbReference type="ARBA" id="ARBA00022475"/>
    </source>
</evidence>
<comment type="caution">
    <text evidence="16">The sequence shown here is derived from an EMBL/GenBank/DDBJ whole genome shotgun (WGS) entry which is preliminary data.</text>
</comment>
<dbReference type="PANTHER" id="PTHR40255:SF1">
    <property type="entry name" value="PROTOPORPHYRINOGEN IX OXIDASE"/>
    <property type="match status" value="1"/>
</dbReference>
<dbReference type="HAMAP" id="MF_02239">
    <property type="entry name" value="HemJ"/>
    <property type="match status" value="1"/>
</dbReference>
<evidence type="ECO:0000256" key="14">
    <source>
        <dbReference type="HAMAP-Rule" id="MF_02239"/>
    </source>
</evidence>
<evidence type="ECO:0000256" key="13">
    <source>
        <dbReference type="ARBA" id="ARBA00048390"/>
    </source>
</evidence>
<comment type="catalytic activity">
    <reaction evidence="13 14 15">
        <text>protoporphyrinogen IX + 3 A = protoporphyrin IX + 3 AH2</text>
        <dbReference type="Rhea" id="RHEA:62000"/>
        <dbReference type="ChEBI" id="CHEBI:13193"/>
        <dbReference type="ChEBI" id="CHEBI:17499"/>
        <dbReference type="ChEBI" id="CHEBI:57306"/>
        <dbReference type="ChEBI" id="CHEBI:57307"/>
    </reaction>
</comment>
<name>A0ABR4WBM3_9GAMM</name>
<comment type="pathway">
    <text evidence="2 14 15">Porphyrin-containing compound metabolism; protoporphyrin-IX biosynthesis; protoporphyrin-IX from protoporphyrinogen-IX: step 1/1.</text>
</comment>
<feature type="transmembrane region" description="Helical" evidence="14">
    <location>
        <begin position="127"/>
        <end position="145"/>
    </location>
</feature>
<feature type="transmembrane region" description="Helical" evidence="14">
    <location>
        <begin position="56"/>
        <end position="77"/>
    </location>
</feature>
<evidence type="ECO:0000256" key="11">
    <source>
        <dbReference type="ARBA" id="ARBA00023004"/>
    </source>
</evidence>
<keyword evidence="9 14" id="KW-1133">Transmembrane helix</keyword>
<sequence length="148" mass="17443">MMQFALDHLLWIKAFHLIAVICWFAAIFYLPRLFVYHAMAEDTVSRERFKVMERKLYRGIMNPSMIVTVLLGLWMLMANWEAYKGFGWMHAKLTLVFLLIGYHHVCLAYMKKFAADANTKSDKFYRIFNEIPVFLLVAIVILAVVRPF</sequence>
<evidence type="ECO:0000313" key="17">
    <source>
        <dbReference type="Proteomes" id="UP000029443"/>
    </source>
</evidence>
<dbReference type="EC" id="1.3.99.-" evidence="14 15"/>
<keyword evidence="5 14" id="KW-1003">Cell membrane</keyword>
<evidence type="ECO:0000256" key="10">
    <source>
        <dbReference type="ARBA" id="ARBA00023002"/>
    </source>
</evidence>
<feature type="transmembrane region" description="Helical" evidence="14">
    <location>
        <begin position="89"/>
        <end position="107"/>
    </location>
</feature>
<comment type="subcellular location">
    <subcellularLocation>
        <location evidence="1 14">Cell membrane</location>
        <topology evidence="1 14">Multi-pass membrane protein</topology>
    </subcellularLocation>
</comment>
<evidence type="ECO:0000256" key="1">
    <source>
        <dbReference type="ARBA" id="ARBA00004651"/>
    </source>
</evidence>
<evidence type="ECO:0000256" key="12">
    <source>
        <dbReference type="ARBA" id="ARBA00023136"/>
    </source>
</evidence>
<keyword evidence="7 14" id="KW-0812">Transmembrane</keyword>
<keyword evidence="10 14" id="KW-0560">Oxidoreductase</keyword>